<dbReference type="Pfam" id="PF00745">
    <property type="entry name" value="GlutR_dimer"/>
    <property type="match status" value="1"/>
</dbReference>
<reference evidence="11" key="1">
    <citation type="journal article" date="2015" name="Nature">
        <title>Complex archaea that bridge the gap between prokaryotes and eukaryotes.</title>
        <authorList>
            <person name="Spang A."/>
            <person name="Saw J.H."/>
            <person name="Jorgensen S.L."/>
            <person name="Zaremba-Niedzwiedzka K."/>
            <person name="Martijn J."/>
            <person name="Lind A.E."/>
            <person name="van Eijk R."/>
            <person name="Schleper C."/>
            <person name="Guy L."/>
            <person name="Ettema T.J."/>
        </authorList>
    </citation>
    <scope>NUCLEOTIDE SEQUENCE</scope>
</reference>
<evidence type="ECO:0000256" key="4">
    <source>
        <dbReference type="ARBA" id="ARBA00022857"/>
    </source>
</evidence>
<feature type="domain" description="Tetrapyrrole biosynthesis glutamyl-tRNA reductase dimerisation" evidence="8">
    <location>
        <begin position="318"/>
        <end position="415"/>
    </location>
</feature>
<dbReference type="Gene3D" id="3.30.460.30">
    <property type="entry name" value="Glutamyl-tRNA reductase, N-terminal domain"/>
    <property type="match status" value="1"/>
</dbReference>
<dbReference type="GO" id="GO:0050661">
    <property type="term" value="F:NADP binding"/>
    <property type="evidence" value="ECO:0007669"/>
    <property type="project" value="InterPro"/>
</dbReference>
<dbReference type="InterPro" id="IPR006151">
    <property type="entry name" value="Shikm_DH/Glu-tRNA_Rdtase"/>
</dbReference>
<comment type="caution">
    <text evidence="11">The sequence shown here is derived from an EMBL/GenBank/DDBJ whole genome shotgun (WGS) entry which is preliminary data.</text>
</comment>
<evidence type="ECO:0000313" key="11">
    <source>
        <dbReference type="EMBL" id="KKN50617.1"/>
    </source>
</evidence>
<evidence type="ECO:0000256" key="6">
    <source>
        <dbReference type="ARBA" id="ARBA00023244"/>
    </source>
</evidence>
<dbReference type="SUPFAM" id="SSF51735">
    <property type="entry name" value="NAD(P)-binding Rossmann-fold domains"/>
    <property type="match status" value="1"/>
</dbReference>
<evidence type="ECO:0000256" key="2">
    <source>
        <dbReference type="ARBA" id="ARBA00005916"/>
    </source>
</evidence>
<keyword evidence="5" id="KW-0560">Oxidoreductase</keyword>
<comment type="catalytic activity">
    <reaction evidence="7">
        <text>(S)-4-amino-5-oxopentanoate + tRNA(Glu) + NADP(+) = L-glutamyl-tRNA(Glu) + NADPH + H(+)</text>
        <dbReference type="Rhea" id="RHEA:12344"/>
        <dbReference type="Rhea" id="RHEA-COMP:9663"/>
        <dbReference type="Rhea" id="RHEA-COMP:9680"/>
        <dbReference type="ChEBI" id="CHEBI:15378"/>
        <dbReference type="ChEBI" id="CHEBI:57501"/>
        <dbReference type="ChEBI" id="CHEBI:57783"/>
        <dbReference type="ChEBI" id="CHEBI:58349"/>
        <dbReference type="ChEBI" id="CHEBI:78442"/>
        <dbReference type="ChEBI" id="CHEBI:78520"/>
        <dbReference type="EC" id="1.2.1.70"/>
    </reaction>
</comment>
<evidence type="ECO:0000259" key="8">
    <source>
        <dbReference type="Pfam" id="PF00745"/>
    </source>
</evidence>
<dbReference type="EMBL" id="LAZR01001104">
    <property type="protein sequence ID" value="KKN50617.1"/>
    <property type="molecule type" value="Genomic_DNA"/>
</dbReference>
<dbReference type="PANTHER" id="PTHR43013:SF1">
    <property type="entry name" value="GLUTAMYL-TRNA REDUCTASE"/>
    <property type="match status" value="1"/>
</dbReference>
<dbReference type="PANTHER" id="PTHR43013">
    <property type="entry name" value="GLUTAMYL-TRNA REDUCTASE"/>
    <property type="match status" value="1"/>
</dbReference>
<sequence>MQFVTYGINHNTAPISIRENIAFNADVLPAALASLKQQPYVVEAVILSTCNRTEIYCYIDDDCQILINEWLHEFHQQTENSLNEHLYCYQDNEAMRHLLRVACGLDSMMLGESQILGQIKTAYSDALNAQTLGKMLGRLFQHAFTVAKQVRTDTAIGDSPVSVAFAAVSLAKQIFSNLADSTALLIGAGETIELVARHLHDNGVGRIIIANRTIERAHELARQLDGYAISLSEMPNHLAEADIVISSTASQLPILGKGTVERALKQRKRRPIFMVDIAVPRDIEPEVGNLEDIYLYCVDDLHGIIKENLQSRREAAVQAEEIIDNQVEHFIAWLRTQDAVPVIRAIREKAEIESEYLLEKAKKRLEQGLPVEAILEDLARTLTNKLLHEPSRQLRQSGFDTDNHLIEAARSLFNLKDLP</sequence>
<dbReference type="InterPro" id="IPR000343">
    <property type="entry name" value="4pyrrol_synth_GluRdtase"/>
</dbReference>
<protein>
    <recommendedName>
        <fullName evidence="3">glutamyl-tRNA reductase</fullName>
        <ecNumber evidence="3">1.2.1.70</ecNumber>
    </recommendedName>
</protein>
<dbReference type="FunFam" id="3.30.460.30:FF:000001">
    <property type="entry name" value="Glutamyl-tRNA reductase"/>
    <property type="match status" value="1"/>
</dbReference>
<comment type="similarity">
    <text evidence="2">Belongs to the glutamyl-tRNA reductase family.</text>
</comment>
<dbReference type="InterPro" id="IPR015896">
    <property type="entry name" value="4pyrrol_synth_GluRdtase_dimer"/>
</dbReference>
<dbReference type="PROSITE" id="PS00747">
    <property type="entry name" value="GLUTR"/>
    <property type="match status" value="1"/>
</dbReference>
<feature type="domain" description="Quinate/shikimate 5-dehydrogenase/glutamyl-tRNA reductase" evidence="9">
    <location>
        <begin position="170"/>
        <end position="304"/>
    </location>
</feature>
<gene>
    <name evidence="11" type="ORF">LCGC14_0631070</name>
</gene>
<accession>A0A0F9RLE7</accession>
<dbReference type="InterPro" id="IPR018214">
    <property type="entry name" value="GluRdtase_CS"/>
</dbReference>
<name>A0A0F9RLE7_9ZZZZ</name>
<dbReference type="InterPro" id="IPR036343">
    <property type="entry name" value="GluRdtase_N_sf"/>
</dbReference>
<keyword evidence="4" id="KW-0521">NADP</keyword>
<dbReference type="Pfam" id="PF01488">
    <property type="entry name" value="Shikimate_DH"/>
    <property type="match status" value="1"/>
</dbReference>
<dbReference type="AlphaFoldDB" id="A0A0F9RLE7"/>
<dbReference type="CDD" id="cd05213">
    <property type="entry name" value="NAD_bind_Glutamyl_tRNA_reduct"/>
    <property type="match status" value="1"/>
</dbReference>
<evidence type="ECO:0000259" key="10">
    <source>
        <dbReference type="Pfam" id="PF05201"/>
    </source>
</evidence>
<dbReference type="EC" id="1.2.1.70" evidence="3"/>
<evidence type="ECO:0000256" key="3">
    <source>
        <dbReference type="ARBA" id="ARBA00012970"/>
    </source>
</evidence>
<evidence type="ECO:0000256" key="5">
    <source>
        <dbReference type="ARBA" id="ARBA00023002"/>
    </source>
</evidence>
<dbReference type="UniPathway" id="UPA00251">
    <property type="reaction ID" value="UER00316"/>
</dbReference>
<dbReference type="InterPro" id="IPR036453">
    <property type="entry name" value="GluRdtase_dimer_dom_sf"/>
</dbReference>
<organism evidence="11">
    <name type="scientific">marine sediment metagenome</name>
    <dbReference type="NCBI Taxonomy" id="412755"/>
    <lineage>
        <taxon>unclassified sequences</taxon>
        <taxon>metagenomes</taxon>
        <taxon>ecological metagenomes</taxon>
    </lineage>
</organism>
<feature type="domain" description="Glutamyl-tRNA reductase N-terminal" evidence="10">
    <location>
        <begin position="7"/>
        <end position="154"/>
    </location>
</feature>
<evidence type="ECO:0000256" key="1">
    <source>
        <dbReference type="ARBA" id="ARBA00005059"/>
    </source>
</evidence>
<proteinExistence type="inferred from homology"/>
<dbReference type="Gene3D" id="3.40.50.720">
    <property type="entry name" value="NAD(P)-binding Rossmann-like Domain"/>
    <property type="match status" value="1"/>
</dbReference>
<dbReference type="SUPFAM" id="SSF69075">
    <property type="entry name" value="Glutamyl tRNA-reductase dimerization domain"/>
    <property type="match status" value="1"/>
</dbReference>
<dbReference type="InterPro" id="IPR036291">
    <property type="entry name" value="NAD(P)-bd_dom_sf"/>
</dbReference>
<dbReference type="FunFam" id="3.40.50.720:FF:000031">
    <property type="entry name" value="Glutamyl-tRNA reductase"/>
    <property type="match status" value="1"/>
</dbReference>
<dbReference type="Pfam" id="PF05201">
    <property type="entry name" value="GlutR_N"/>
    <property type="match status" value="1"/>
</dbReference>
<dbReference type="HAMAP" id="MF_00087">
    <property type="entry name" value="Glu_tRNA_reductase"/>
    <property type="match status" value="1"/>
</dbReference>
<dbReference type="GO" id="GO:0008883">
    <property type="term" value="F:glutamyl-tRNA reductase activity"/>
    <property type="evidence" value="ECO:0007669"/>
    <property type="project" value="UniProtKB-EC"/>
</dbReference>
<evidence type="ECO:0000259" key="9">
    <source>
        <dbReference type="Pfam" id="PF01488"/>
    </source>
</evidence>
<dbReference type="SUPFAM" id="SSF69742">
    <property type="entry name" value="Glutamyl tRNA-reductase catalytic, N-terminal domain"/>
    <property type="match status" value="1"/>
</dbReference>
<keyword evidence="6" id="KW-0627">Porphyrin biosynthesis</keyword>
<dbReference type="InterPro" id="IPR015895">
    <property type="entry name" value="4pyrrol_synth_GluRdtase_N"/>
</dbReference>
<comment type="pathway">
    <text evidence="1">Porphyrin-containing compound metabolism; protoporphyrin-IX biosynthesis; 5-aminolevulinate from L-glutamyl-tRNA(Glu): step 1/2.</text>
</comment>
<dbReference type="GO" id="GO:0019353">
    <property type="term" value="P:protoporphyrinogen IX biosynthetic process from glutamate"/>
    <property type="evidence" value="ECO:0007669"/>
    <property type="project" value="TreeGrafter"/>
</dbReference>
<dbReference type="PIRSF" id="PIRSF000445">
    <property type="entry name" value="4pyrrol_synth_GluRdtase"/>
    <property type="match status" value="1"/>
</dbReference>
<evidence type="ECO:0000256" key="7">
    <source>
        <dbReference type="ARBA" id="ARBA00047464"/>
    </source>
</evidence>
<dbReference type="NCBIfam" id="TIGR01035">
    <property type="entry name" value="hemA"/>
    <property type="match status" value="1"/>
</dbReference>